<keyword evidence="2" id="KW-1185">Reference proteome</keyword>
<dbReference type="EMBL" id="CM047588">
    <property type="protein sequence ID" value="KAI9905321.1"/>
    <property type="molecule type" value="Genomic_DNA"/>
</dbReference>
<sequence>MTLVSCSASAIEQSLDVAIVSGGDDQNLTLCALRFPSCHKLSETRIVNASAGTYGEVVAASDVESGTTVAIKKVANSFHDLPNTKCILRELCLLRQLKHPNLIQLYDIPRPSRLSFLEDI</sequence>
<comment type="caution">
    <text evidence="1">The sequence shown here is derived from an EMBL/GenBank/DDBJ whole genome shotgun (WGS) entry which is preliminary data.</text>
</comment>
<proteinExistence type="predicted"/>
<evidence type="ECO:0000313" key="1">
    <source>
        <dbReference type="EMBL" id="KAI9905321.1"/>
    </source>
</evidence>
<reference evidence="1 2" key="1">
    <citation type="journal article" date="2022" name="bioRxiv">
        <title>The genome of the oomycete Peronosclerospora sorghi, a cosmopolitan pathogen of maize and sorghum, is inflated with dispersed pseudogenes.</title>
        <authorList>
            <person name="Fletcher K."/>
            <person name="Martin F."/>
            <person name="Isakeit T."/>
            <person name="Cavanaugh K."/>
            <person name="Magill C."/>
            <person name="Michelmore R."/>
        </authorList>
    </citation>
    <scope>NUCLEOTIDE SEQUENCE [LARGE SCALE GENOMIC DNA]</scope>
    <source>
        <strain evidence="1">P6</strain>
    </source>
</reference>
<evidence type="ECO:0000313" key="2">
    <source>
        <dbReference type="Proteomes" id="UP001163321"/>
    </source>
</evidence>
<organism evidence="1 2">
    <name type="scientific">Peronosclerospora sorghi</name>
    <dbReference type="NCBI Taxonomy" id="230839"/>
    <lineage>
        <taxon>Eukaryota</taxon>
        <taxon>Sar</taxon>
        <taxon>Stramenopiles</taxon>
        <taxon>Oomycota</taxon>
        <taxon>Peronosporomycetes</taxon>
        <taxon>Peronosporales</taxon>
        <taxon>Peronosporaceae</taxon>
        <taxon>Peronosclerospora</taxon>
    </lineage>
</organism>
<protein>
    <submittedName>
        <fullName evidence="1">Uncharacterized protein</fullName>
    </submittedName>
</protein>
<gene>
    <name evidence="1" type="ORF">PsorP6_014349</name>
</gene>
<name>A0ACC0VGP8_9STRA</name>
<accession>A0ACC0VGP8</accession>
<dbReference type="Proteomes" id="UP001163321">
    <property type="component" value="Chromosome 9"/>
</dbReference>